<name>A0A931IHX3_9NOCA</name>
<evidence type="ECO:0000256" key="2">
    <source>
        <dbReference type="ARBA" id="ARBA00022741"/>
    </source>
</evidence>
<feature type="domain" description="UspA" evidence="4">
    <location>
        <begin position="16"/>
        <end position="153"/>
    </location>
</feature>
<dbReference type="Pfam" id="PF00582">
    <property type="entry name" value="Usp"/>
    <property type="match status" value="2"/>
</dbReference>
<keyword evidence="3" id="KW-0067">ATP-binding</keyword>
<gene>
    <name evidence="5" type="ORF">IT779_36225</name>
</gene>
<sequence>MNTRNDSHVPKLAAPVVVGVNSSAGSRQALRWAAEAAATSHRPLRIVFGLDLFRLSATVESREAITPAIIDSMRGNAHTVLVDAAELARQIAPTIDIDVEICDESPAKALIERSESAHMVVLGATGDVGTFGHLGSTLLNVTSHGHGSIVVVRGGERPPEGPVVVGIDGSPVSESAIAAGFAEASARGARLVAVHSWSDWGTGDFAGKHPVVIDANQLETAEQAILAERLAGWQEKYPDVEVIRKVYLAGPTQTLMQWSARARLLVVGSRGRGGFTGLLLGSTSNYLVQHADCPVLVAHSA</sequence>
<dbReference type="InterPro" id="IPR006015">
    <property type="entry name" value="Universal_stress_UspA"/>
</dbReference>
<proteinExistence type="inferred from homology"/>
<feature type="domain" description="UspA" evidence="4">
    <location>
        <begin position="162"/>
        <end position="298"/>
    </location>
</feature>
<comment type="similarity">
    <text evidence="1">Belongs to the universal stress protein A family.</text>
</comment>
<evidence type="ECO:0000256" key="3">
    <source>
        <dbReference type="ARBA" id="ARBA00022840"/>
    </source>
</evidence>
<comment type="caution">
    <text evidence="5">The sequence shown here is derived from an EMBL/GenBank/DDBJ whole genome shotgun (WGS) entry which is preliminary data.</text>
</comment>
<dbReference type="InterPro" id="IPR014729">
    <property type="entry name" value="Rossmann-like_a/b/a_fold"/>
</dbReference>
<dbReference type="EMBL" id="JADMLG010000028">
    <property type="protein sequence ID" value="MBH0781736.1"/>
    <property type="molecule type" value="Genomic_DNA"/>
</dbReference>
<evidence type="ECO:0000259" key="4">
    <source>
        <dbReference type="Pfam" id="PF00582"/>
    </source>
</evidence>
<evidence type="ECO:0000313" key="5">
    <source>
        <dbReference type="EMBL" id="MBH0781736.1"/>
    </source>
</evidence>
<dbReference type="AlphaFoldDB" id="A0A931IHX3"/>
<dbReference type="RefSeq" id="WP_196154017.1">
    <property type="nucleotide sequence ID" value="NZ_JADMLG010000028.1"/>
</dbReference>
<dbReference type="SUPFAM" id="SSF52402">
    <property type="entry name" value="Adenine nucleotide alpha hydrolases-like"/>
    <property type="match status" value="2"/>
</dbReference>
<dbReference type="PRINTS" id="PR01438">
    <property type="entry name" value="UNVRSLSTRESS"/>
</dbReference>
<dbReference type="Gene3D" id="3.40.50.620">
    <property type="entry name" value="HUPs"/>
    <property type="match status" value="2"/>
</dbReference>
<evidence type="ECO:0000313" key="6">
    <source>
        <dbReference type="Proteomes" id="UP000655751"/>
    </source>
</evidence>
<dbReference type="InterPro" id="IPR006016">
    <property type="entry name" value="UspA"/>
</dbReference>
<keyword evidence="6" id="KW-1185">Reference proteome</keyword>
<keyword evidence="2" id="KW-0547">Nucleotide-binding</keyword>
<protein>
    <submittedName>
        <fullName evidence="5">Universal stress protein</fullName>
    </submittedName>
</protein>
<dbReference type="Proteomes" id="UP000655751">
    <property type="component" value="Unassembled WGS sequence"/>
</dbReference>
<accession>A0A931IHX3</accession>
<dbReference type="PANTHER" id="PTHR46268:SF27">
    <property type="entry name" value="UNIVERSAL STRESS PROTEIN RV2623"/>
    <property type="match status" value="1"/>
</dbReference>
<evidence type="ECO:0000256" key="1">
    <source>
        <dbReference type="ARBA" id="ARBA00008791"/>
    </source>
</evidence>
<organism evidence="5 6">
    <name type="scientific">Nocardia bovistercoris</name>
    <dbReference type="NCBI Taxonomy" id="2785916"/>
    <lineage>
        <taxon>Bacteria</taxon>
        <taxon>Bacillati</taxon>
        <taxon>Actinomycetota</taxon>
        <taxon>Actinomycetes</taxon>
        <taxon>Mycobacteriales</taxon>
        <taxon>Nocardiaceae</taxon>
        <taxon>Nocardia</taxon>
    </lineage>
</organism>
<dbReference type="PANTHER" id="PTHR46268">
    <property type="entry name" value="STRESS RESPONSE PROTEIN NHAX"/>
    <property type="match status" value="1"/>
</dbReference>
<dbReference type="GO" id="GO:0005524">
    <property type="term" value="F:ATP binding"/>
    <property type="evidence" value="ECO:0007669"/>
    <property type="project" value="UniProtKB-KW"/>
</dbReference>
<reference evidence="5" key="1">
    <citation type="submission" date="2020-11" db="EMBL/GenBank/DDBJ databases">
        <title>Nocardia NEAU-351.nov., a novel actinomycete isolated from the cow dung.</title>
        <authorList>
            <person name="Zhang X."/>
        </authorList>
    </citation>
    <scope>NUCLEOTIDE SEQUENCE</scope>
    <source>
        <strain evidence="5">NEAU-351</strain>
    </source>
</reference>